<dbReference type="InterPro" id="IPR020095">
    <property type="entry name" value="PsdUridine_synth_TruA_C"/>
</dbReference>
<dbReference type="eggNOG" id="COG0101">
    <property type="taxonomic scope" value="Bacteria"/>
</dbReference>
<dbReference type="InterPro" id="IPR020094">
    <property type="entry name" value="TruA/RsuA/RluB/E/F_N"/>
</dbReference>
<reference evidence="9 10" key="1">
    <citation type="submission" date="2006-02" db="EMBL/GenBank/DDBJ databases">
        <authorList>
            <person name="Amann R."/>
            <person name="Ferriera S."/>
            <person name="Johnson J."/>
            <person name="Kravitz S."/>
            <person name="Halpern A."/>
            <person name="Remington K."/>
            <person name="Beeson K."/>
            <person name="Tran B."/>
            <person name="Rogers Y.-H."/>
            <person name="Friedman R."/>
            <person name="Venter J.C."/>
        </authorList>
    </citation>
    <scope>NUCLEOTIDE SEQUENCE [LARGE SCALE GENOMIC DNA]</scope>
    <source>
        <strain evidence="9 10">DSM 3645</strain>
    </source>
</reference>
<dbReference type="RefSeq" id="WP_002652070.1">
    <property type="nucleotide sequence ID" value="NZ_CH672376.1"/>
</dbReference>
<dbReference type="Pfam" id="PF01416">
    <property type="entry name" value="PseudoU_synth_1"/>
    <property type="match status" value="2"/>
</dbReference>
<dbReference type="PIRSF" id="PIRSF001430">
    <property type="entry name" value="tRNA_psdUrid_synth"/>
    <property type="match status" value="1"/>
</dbReference>
<dbReference type="HOGENOM" id="CLU_014673_0_1_0"/>
<comment type="function">
    <text evidence="4">Formation of pseudouridine at positions 38, 39 and 40 in the anticodon stem and loop of transfer RNAs.</text>
</comment>
<dbReference type="PANTHER" id="PTHR11142:SF0">
    <property type="entry name" value="TRNA PSEUDOURIDINE SYNTHASE-LIKE 1"/>
    <property type="match status" value="1"/>
</dbReference>
<name>A3ZQX0_9BACT</name>
<feature type="binding site" evidence="4 6">
    <location>
        <position position="115"/>
    </location>
    <ligand>
        <name>substrate</name>
    </ligand>
</feature>
<evidence type="ECO:0000256" key="2">
    <source>
        <dbReference type="ARBA" id="ARBA00022694"/>
    </source>
</evidence>
<dbReference type="GO" id="GO:0160147">
    <property type="term" value="F:tRNA pseudouridine(38-40) synthase activity"/>
    <property type="evidence" value="ECO:0007669"/>
    <property type="project" value="UniProtKB-EC"/>
</dbReference>
<proteinExistence type="inferred from homology"/>
<dbReference type="InterPro" id="IPR020103">
    <property type="entry name" value="PsdUridine_synth_cat_dom_sf"/>
</dbReference>
<keyword evidence="2 4" id="KW-0819">tRNA processing</keyword>
<evidence type="ECO:0000256" key="3">
    <source>
        <dbReference type="ARBA" id="ARBA00023235"/>
    </source>
</evidence>
<feature type="active site" description="Nucleophile" evidence="4 5">
    <location>
        <position position="57"/>
    </location>
</feature>
<evidence type="ECO:0000256" key="6">
    <source>
        <dbReference type="PIRSR" id="PIRSR001430-2"/>
    </source>
</evidence>
<dbReference type="GO" id="GO:0003723">
    <property type="term" value="F:RNA binding"/>
    <property type="evidence" value="ECO:0007669"/>
    <property type="project" value="InterPro"/>
</dbReference>
<comment type="caution">
    <text evidence="9">The sequence shown here is derived from an EMBL/GenBank/DDBJ whole genome shotgun (WGS) entry which is preliminary data.</text>
</comment>
<dbReference type="InterPro" id="IPR020097">
    <property type="entry name" value="PsdUridine_synth_TruA_a/b_dom"/>
</dbReference>
<dbReference type="NCBIfam" id="TIGR00071">
    <property type="entry name" value="hisT_truA"/>
    <property type="match status" value="1"/>
</dbReference>
<gene>
    <name evidence="4" type="primary">truA</name>
    <name evidence="9" type="ORF">DSM3645_20867</name>
</gene>
<evidence type="ECO:0000256" key="1">
    <source>
        <dbReference type="ARBA" id="ARBA00009375"/>
    </source>
</evidence>
<organism evidence="9 10">
    <name type="scientific">Blastopirellula marina DSM 3645</name>
    <dbReference type="NCBI Taxonomy" id="314230"/>
    <lineage>
        <taxon>Bacteria</taxon>
        <taxon>Pseudomonadati</taxon>
        <taxon>Planctomycetota</taxon>
        <taxon>Planctomycetia</taxon>
        <taxon>Pirellulales</taxon>
        <taxon>Pirellulaceae</taxon>
        <taxon>Blastopirellula</taxon>
    </lineage>
</organism>
<dbReference type="AlphaFoldDB" id="A3ZQX0"/>
<evidence type="ECO:0000313" key="10">
    <source>
        <dbReference type="Proteomes" id="UP000004358"/>
    </source>
</evidence>
<dbReference type="PANTHER" id="PTHR11142">
    <property type="entry name" value="PSEUDOURIDYLATE SYNTHASE"/>
    <property type="match status" value="1"/>
</dbReference>
<evidence type="ECO:0000256" key="4">
    <source>
        <dbReference type="HAMAP-Rule" id="MF_00171"/>
    </source>
</evidence>
<sequence length="260" mass="29338">MTELPERALQLIVSYDGTNYAGWQIQNDQRTIQGALERTLLKITGEKIRVTGSGRTDSGVHAIGQVVSFRMQSQLSPDVMRRALNAELPPDIVVQSARNAIPEFNAIDCAIKKRYRYLLQEGRIDDVFSRQYAWFVKKELNFAAMQAAAQHLIGEHDFASFESVGSERMTTVRHVFDVQVLRSERHEFDKVAIEVEANGFLYNMVRIIVGTLVDVGKGRRPPEWVAEVLAAKKRTAGGMTAPAHGLYLLRVDYPETCWLD</sequence>
<dbReference type="STRING" id="314230.DSM3645_20867"/>
<dbReference type="Gene3D" id="3.30.70.580">
    <property type="entry name" value="Pseudouridine synthase I, catalytic domain, N-terminal subdomain"/>
    <property type="match status" value="1"/>
</dbReference>
<dbReference type="EC" id="5.4.99.12" evidence="4"/>
<dbReference type="FunFam" id="3.30.70.580:FF:000001">
    <property type="entry name" value="tRNA pseudouridine synthase A"/>
    <property type="match status" value="1"/>
</dbReference>
<dbReference type="EMBL" id="AANZ01000006">
    <property type="protein sequence ID" value="EAQ81063.1"/>
    <property type="molecule type" value="Genomic_DNA"/>
</dbReference>
<dbReference type="SUPFAM" id="SSF55120">
    <property type="entry name" value="Pseudouridine synthase"/>
    <property type="match status" value="1"/>
</dbReference>
<protein>
    <recommendedName>
        <fullName evidence="4">tRNA pseudouridine synthase A</fullName>
        <ecNumber evidence="4">5.4.99.12</ecNumber>
    </recommendedName>
    <alternativeName>
        <fullName evidence="4">tRNA pseudouridine(38-40) synthase</fullName>
    </alternativeName>
    <alternativeName>
        <fullName evidence="4">tRNA pseudouridylate synthase I</fullName>
    </alternativeName>
    <alternativeName>
        <fullName evidence="4">tRNA-uridine isomerase I</fullName>
    </alternativeName>
</protein>
<comment type="catalytic activity">
    <reaction evidence="4 7">
        <text>uridine(38/39/40) in tRNA = pseudouridine(38/39/40) in tRNA</text>
        <dbReference type="Rhea" id="RHEA:22376"/>
        <dbReference type="Rhea" id="RHEA-COMP:10085"/>
        <dbReference type="Rhea" id="RHEA-COMP:10087"/>
        <dbReference type="ChEBI" id="CHEBI:65314"/>
        <dbReference type="ChEBI" id="CHEBI:65315"/>
        <dbReference type="EC" id="5.4.99.12"/>
    </reaction>
</comment>
<evidence type="ECO:0000313" key="9">
    <source>
        <dbReference type="EMBL" id="EAQ81063.1"/>
    </source>
</evidence>
<dbReference type="GO" id="GO:0031119">
    <property type="term" value="P:tRNA pseudouridine synthesis"/>
    <property type="evidence" value="ECO:0007669"/>
    <property type="project" value="UniProtKB-UniRule"/>
</dbReference>
<evidence type="ECO:0000256" key="7">
    <source>
        <dbReference type="RuleBase" id="RU003792"/>
    </source>
</evidence>
<comment type="similarity">
    <text evidence="1 4 7">Belongs to the tRNA pseudouridine synthase TruA family.</text>
</comment>
<evidence type="ECO:0000256" key="5">
    <source>
        <dbReference type="PIRSR" id="PIRSR001430-1"/>
    </source>
</evidence>
<feature type="domain" description="Pseudouridine synthase I TruA alpha/beta" evidence="8">
    <location>
        <begin position="148"/>
        <end position="254"/>
    </location>
</feature>
<dbReference type="HAMAP" id="MF_00171">
    <property type="entry name" value="TruA"/>
    <property type="match status" value="1"/>
</dbReference>
<dbReference type="InterPro" id="IPR001406">
    <property type="entry name" value="PsdUridine_synth_TruA"/>
</dbReference>
<accession>A3ZQX0</accession>
<evidence type="ECO:0000259" key="8">
    <source>
        <dbReference type="Pfam" id="PF01416"/>
    </source>
</evidence>
<dbReference type="CDD" id="cd02570">
    <property type="entry name" value="PseudoU_synth_EcTruA"/>
    <property type="match status" value="1"/>
</dbReference>
<comment type="subunit">
    <text evidence="4">Homodimer.</text>
</comment>
<keyword evidence="3 4" id="KW-0413">Isomerase</keyword>
<comment type="caution">
    <text evidence="4">Lacks conserved residue(s) required for the propagation of feature annotation.</text>
</comment>
<feature type="domain" description="Pseudouridine synthase I TruA alpha/beta" evidence="8">
    <location>
        <begin position="12"/>
        <end position="98"/>
    </location>
</feature>
<dbReference type="Proteomes" id="UP000004358">
    <property type="component" value="Unassembled WGS sequence"/>
</dbReference>
<dbReference type="Gene3D" id="3.30.70.660">
    <property type="entry name" value="Pseudouridine synthase I, catalytic domain, C-terminal subdomain"/>
    <property type="match status" value="1"/>
</dbReference>